<dbReference type="Gene3D" id="3.40.50.720">
    <property type="entry name" value="NAD(P)-binding Rossmann-like Domain"/>
    <property type="match status" value="1"/>
</dbReference>
<gene>
    <name evidence="4" type="ORF">SAMN05216474_1677</name>
</gene>
<dbReference type="InterPro" id="IPR036291">
    <property type="entry name" value="NAD(P)-bd_dom_sf"/>
</dbReference>
<dbReference type="RefSeq" id="WP_090248214.1">
    <property type="nucleotide sequence ID" value="NZ_FPAS01000002.1"/>
</dbReference>
<accession>A0A1I6ZWK9</accession>
<dbReference type="AlphaFoldDB" id="A0A1I6ZWK9"/>
<organism evidence="4 5">
    <name type="scientific">Lishizhenia tianjinensis</name>
    <dbReference type="NCBI Taxonomy" id="477690"/>
    <lineage>
        <taxon>Bacteria</taxon>
        <taxon>Pseudomonadati</taxon>
        <taxon>Bacteroidota</taxon>
        <taxon>Flavobacteriia</taxon>
        <taxon>Flavobacteriales</taxon>
        <taxon>Crocinitomicaceae</taxon>
        <taxon>Lishizhenia</taxon>
    </lineage>
</organism>
<name>A0A1I6ZWK9_9FLAO</name>
<dbReference type="GO" id="GO:0016020">
    <property type="term" value="C:membrane"/>
    <property type="evidence" value="ECO:0007669"/>
    <property type="project" value="TreeGrafter"/>
</dbReference>
<evidence type="ECO:0000313" key="4">
    <source>
        <dbReference type="EMBL" id="SFT67054.1"/>
    </source>
</evidence>
<proteinExistence type="inferred from homology"/>
<dbReference type="GO" id="GO:0016491">
    <property type="term" value="F:oxidoreductase activity"/>
    <property type="evidence" value="ECO:0007669"/>
    <property type="project" value="UniProtKB-KW"/>
</dbReference>
<dbReference type="InterPro" id="IPR002347">
    <property type="entry name" value="SDR_fam"/>
</dbReference>
<dbReference type="PANTHER" id="PTHR44196:SF1">
    <property type="entry name" value="DEHYDROGENASE_REDUCTASE SDR FAMILY MEMBER 7B"/>
    <property type="match status" value="1"/>
</dbReference>
<protein>
    <submittedName>
        <fullName evidence="4">3-oxoacyl-[acyl-carrier protein] reductase</fullName>
    </submittedName>
</protein>
<evidence type="ECO:0000256" key="2">
    <source>
        <dbReference type="ARBA" id="ARBA00023002"/>
    </source>
</evidence>
<evidence type="ECO:0000313" key="5">
    <source>
        <dbReference type="Proteomes" id="UP000236454"/>
    </source>
</evidence>
<comment type="similarity">
    <text evidence="1 3">Belongs to the short-chain dehydrogenases/reductases (SDR) family.</text>
</comment>
<dbReference type="EMBL" id="FPAS01000002">
    <property type="protein sequence ID" value="SFT67054.1"/>
    <property type="molecule type" value="Genomic_DNA"/>
</dbReference>
<dbReference type="OrthoDB" id="822355at2"/>
<keyword evidence="5" id="KW-1185">Reference proteome</keyword>
<dbReference type="PRINTS" id="PR00081">
    <property type="entry name" value="GDHRDH"/>
</dbReference>
<dbReference type="SUPFAM" id="SSF51735">
    <property type="entry name" value="NAD(P)-binding Rossmann-fold domains"/>
    <property type="match status" value="1"/>
</dbReference>
<evidence type="ECO:0000256" key="3">
    <source>
        <dbReference type="RuleBase" id="RU000363"/>
    </source>
</evidence>
<keyword evidence="2" id="KW-0560">Oxidoreductase</keyword>
<dbReference type="PRINTS" id="PR00080">
    <property type="entry name" value="SDRFAMILY"/>
</dbReference>
<dbReference type="STRING" id="477690.SAMN05216474_1677"/>
<evidence type="ECO:0000256" key="1">
    <source>
        <dbReference type="ARBA" id="ARBA00006484"/>
    </source>
</evidence>
<dbReference type="Pfam" id="PF00106">
    <property type="entry name" value="adh_short"/>
    <property type="match status" value="1"/>
</dbReference>
<sequence>MFRNKVIVITGSTQGIGYKTAEMLTHRGAKVVINSRREQKVKAAVKNISDQGGIAFGVTGDVTDYVFCKSLRSEVIKKFGRIDYLINNAGVASKGNLLDSSKTVIDSVIDINIKGSLYPTHALLADIIEQKGGILFISSLAGIAGLPSYFAYSGTKSMIITLAESIKNELVDKGVFIGVNYPGFTENDSQKQIIKPDGKTSVLKKRENVKALPLTITASQIIKQLEMRKFRAFSSLQGKLIYYTYRLSPKLYLYVLKVNRKKIMLMD</sequence>
<reference evidence="4 5" key="1">
    <citation type="submission" date="2016-10" db="EMBL/GenBank/DDBJ databases">
        <authorList>
            <person name="de Groot N.N."/>
        </authorList>
    </citation>
    <scope>NUCLEOTIDE SEQUENCE [LARGE SCALE GENOMIC DNA]</scope>
    <source>
        <strain evidence="4 5">CGMCC 1.7005</strain>
    </source>
</reference>
<dbReference type="PANTHER" id="PTHR44196">
    <property type="entry name" value="DEHYDROGENASE/REDUCTASE SDR FAMILY MEMBER 7B"/>
    <property type="match status" value="1"/>
</dbReference>
<dbReference type="Proteomes" id="UP000236454">
    <property type="component" value="Unassembled WGS sequence"/>
</dbReference>